<dbReference type="InterPro" id="IPR040758">
    <property type="entry name" value="PrmC_N"/>
</dbReference>
<evidence type="ECO:0000256" key="4">
    <source>
        <dbReference type="ARBA" id="ARBA00048391"/>
    </source>
</evidence>
<dbReference type="SUPFAM" id="SSF53335">
    <property type="entry name" value="S-adenosyl-L-methionine-dependent methyltransferases"/>
    <property type="match status" value="1"/>
</dbReference>
<dbReference type="AlphaFoldDB" id="A0A511MNS8"/>
<feature type="binding site" evidence="5">
    <location>
        <position position="216"/>
    </location>
    <ligand>
        <name>S-adenosyl-L-methionine</name>
        <dbReference type="ChEBI" id="CHEBI:59789"/>
    </ligand>
</feature>
<evidence type="ECO:0000313" key="8">
    <source>
        <dbReference type="EMBL" id="GEM42111.1"/>
    </source>
</evidence>
<dbReference type="Pfam" id="PF05175">
    <property type="entry name" value="MTS"/>
    <property type="match status" value="1"/>
</dbReference>
<dbReference type="InterPro" id="IPR004556">
    <property type="entry name" value="HemK-like"/>
</dbReference>
<reference evidence="8 9" key="1">
    <citation type="submission" date="2019-07" db="EMBL/GenBank/DDBJ databases">
        <title>Whole genome shotgun sequence of Nocardia ninae NBRC 108245.</title>
        <authorList>
            <person name="Hosoyama A."/>
            <person name="Uohara A."/>
            <person name="Ohji S."/>
            <person name="Ichikawa N."/>
        </authorList>
    </citation>
    <scope>NUCLEOTIDE SEQUENCE [LARGE SCALE GENOMIC DNA]</scope>
    <source>
        <strain evidence="8 9">NBRC 108245</strain>
    </source>
</reference>
<keyword evidence="1 5" id="KW-0489">Methyltransferase</keyword>
<feature type="domain" description="Methyltransferase small" evidence="6">
    <location>
        <begin position="128"/>
        <end position="223"/>
    </location>
</feature>
<evidence type="ECO:0000256" key="1">
    <source>
        <dbReference type="ARBA" id="ARBA00022603"/>
    </source>
</evidence>
<dbReference type="EMBL" id="BJXA01000063">
    <property type="protein sequence ID" value="GEM42111.1"/>
    <property type="molecule type" value="Genomic_DNA"/>
</dbReference>
<dbReference type="InterPro" id="IPR029063">
    <property type="entry name" value="SAM-dependent_MTases_sf"/>
</dbReference>
<dbReference type="PANTHER" id="PTHR18895">
    <property type="entry name" value="HEMK METHYLTRANSFERASE"/>
    <property type="match status" value="1"/>
</dbReference>
<feature type="binding site" evidence="5">
    <location>
        <position position="166"/>
    </location>
    <ligand>
        <name>S-adenosyl-L-methionine</name>
        <dbReference type="ChEBI" id="CHEBI:59789"/>
    </ligand>
</feature>
<protein>
    <recommendedName>
        <fullName evidence="5">Release factor glutamine methyltransferase</fullName>
        <shortName evidence="5">RF MTase</shortName>
        <ecNumber evidence="5">2.1.1.297</ecNumber>
    </recommendedName>
    <alternativeName>
        <fullName evidence="5">N5-glutamine methyltransferase PrmC</fullName>
    </alternativeName>
    <alternativeName>
        <fullName evidence="5">Protein-(glutamine-N5) MTase PrmC</fullName>
    </alternativeName>
    <alternativeName>
        <fullName evidence="5">Protein-glutamine N-methyltransferase PrmC</fullName>
    </alternativeName>
</protein>
<comment type="function">
    <text evidence="5">Methylates the class 1 translation termination release factors RF1/PrfA and RF2/PrfB on the glutamine residue of the universally conserved GGQ motif.</text>
</comment>
<comment type="catalytic activity">
    <reaction evidence="4 5">
        <text>L-glutaminyl-[peptide chain release factor] + S-adenosyl-L-methionine = N(5)-methyl-L-glutaminyl-[peptide chain release factor] + S-adenosyl-L-homocysteine + H(+)</text>
        <dbReference type="Rhea" id="RHEA:42896"/>
        <dbReference type="Rhea" id="RHEA-COMP:10271"/>
        <dbReference type="Rhea" id="RHEA-COMP:10272"/>
        <dbReference type="ChEBI" id="CHEBI:15378"/>
        <dbReference type="ChEBI" id="CHEBI:30011"/>
        <dbReference type="ChEBI" id="CHEBI:57856"/>
        <dbReference type="ChEBI" id="CHEBI:59789"/>
        <dbReference type="ChEBI" id="CHEBI:61891"/>
        <dbReference type="EC" id="2.1.1.297"/>
    </reaction>
</comment>
<dbReference type="NCBIfam" id="TIGR00536">
    <property type="entry name" value="hemK_fam"/>
    <property type="match status" value="1"/>
</dbReference>
<proteinExistence type="inferred from homology"/>
<comment type="similarity">
    <text evidence="5">Belongs to the protein N5-glutamine methyltransferase family. PrmC subfamily.</text>
</comment>
<dbReference type="Gene3D" id="1.10.8.10">
    <property type="entry name" value="DNA helicase RuvA subunit, C-terminal domain"/>
    <property type="match status" value="1"/>
</dbReference>
<evidence type="ECO:0000256" key="5">
    <source>
        <dbReference type="HAMAP-Rule" id="MF_02126"/>
    </source>
</evidence>
<feature type="binding site" evidence="5">
    <location>
        <begin position="216"/>
        <end position="219"/>
    </location>
    <ligand>
        <name>substrate</name>
    </ligand>
</feature>
<dbReference type="GO" id="GO:0032259">
    <property type="term" value="P:methylation"/>
    <property type="evidence" value="ECO:0007669"/>
    <property type="project" value="UniProtKB-KW"/>
</dbReference>
<dbReference type="GO" id="GO:0003676">
    <property type="term" value="F:nucleic acid binding"/>
    <property type="evidence" value="ECO:0007669"/>
    <property type="project" value="InterPro"/>
</dbReference>
<dbReference type="CDD" id="cd02440">
    <property type="entry name" value="AdoMet_MTases"/>
    <property type="match status" value="1"/>
</dbReference>
<dbReference type="Pfam" id="PF17827">
    <property type="entry name" value="PrmC_N"/>
    <property type="match status" value="1"/>
</dbReference>
<dbReference type="NCBIfam" id="TIGR03534">
    <property type="entry name" value="RF_mod_PrmC"/>
    <property type="match status" value="1"/>
</dbReference>
<dbReference type="InterPro" id="IPR007848">
    <property type="entry name" value="Small_mtfrase_dom"/>
</dbReference>
<feature type="domain" description="Release factor glutamine methyltransferase N-terminal" evidence="7">
    <location>
        <begin position="28"/>
        <end position="95"/>
    </location>
</feature>
<keyword evidence="3 5" id="KW-0949">S-adenosyl-L-methionine</keyword>
<organism evidence="8 9">
    <name type="scientific">Nocardia ninae NBRC 108245</name>
    <dbReference type="NCBI Taxonomy" id="1210091"/>
    <lineage>
        <taxon>Bacteria</taxon>
        <taxon>Bacillati</taxon>
        <taxon>Actinomycetota</taxon>
        <taxon>Actinomycetes</taxon>
        <taxon>Mycobacteriales</taxon>
        <taxon>Nocardiaceae</taxon>
        <taxon>Nocardia</taxon>
    </lineage>
</organism>
<accession>A0A511MNS8</accession>
<dbReference type="PROSITE" id="PS00092">
    <property type="entry name" value="N6_MTASE"/>
    <property type="match status" value="1"/>
</dbReference>
<gene>
    <name evidence="8" type="primary">hemK</name>
    <name evidence="5" type="synonym">prmC</name>
    <name evidence="8" type="ORF">NN4_66300</name>
</gene>
<dbReference type="Proteomes" id="UP000321424">
    <property type="component" value="Unassembled WGS sequence"/>
</dbReference>
<evidence type="ECO:0000259" key="6">
    <source>
        <dbReference type="Pfam" id="PF05175"/>
    </source>
</evidence>
<comment type="caution">
    <text evidence="8">The sequence shown here is derived from an EMBL/GenBank/DDBJ whole genome shotgun (WGS) entry which is preliminary data.</text>
</comment>
<evidence type="ECO:0000256" key="2">
    <source>
        <dbReference type="ARBA" id="ARBA00022679"/>
    </source>
</evidence>
<dbReference type="EC" id="2.1.1.297" evidence="5"/>
<dbReference type="InterPro" id="IPR019874">
    <property type="entry name" value="RF_methyltr_PrmC"/>
</dbReference>
<evidence type="ECO:0000313" key="9">
    <source>
        <dbReference type="Proteomes" id="UP000321424"/>
    </source>
</evidence>
<dbReference type="HAMAP" id="MF_02126">
    <property type="entry name" value="RF_methyltr_PrmC"/>
    <property type="match status" value="1"/>
</dbReference>
<dbReference type="Gene3D" id="3.40.50.150">
    <property type="entry name" value="Vaccinia Virus protein VP39"/>
    <property type="match status" value="1"/>
</dbReference>
<name>A0A511MNS8_9NOCA</name>
<evidence type="ECO:0000256" key="3">
    <source>
        <dbReference type="ARBA" id="ARBA00022691"/>
    </source>
</evidence>
<dbReference type="InterPro" id="IPR002052">
    <property type="entry name" value="DNA_methylase_N6_adenine_CS"/>
</dbReference>
<keyword evidence="2 5" id="KW-0808">Transferase</keyword>
<dbReference type="InterPro" id="IPR050320">
    <property type="entry name" value="N5-glutamine_MTase"/>
</dbReference>
<dbReference type="GO" id="GO:0102559">
    <property type="term" value="F:peptide chain release factor N(5)-glutamine methyltransferase activity"/>
    <property type="evidence" value="ECO:0007669"/>
    <property type="project" value="UniProtKB-EC"/>
</dbReference>
<evidence type="ECO:0000259" key="7">
    <source>
        <dbReference type="Pfam" id="PF17827"/>
    </source>
</evidence>
<comment type="caution">
    <text evidence="5">Lacks conserved residue(s) required for the propagation of feature annotation.</text>
</comment>
<sequence length="309" mass="33081">MKPEWQRSKGLSGRVEDMSMTRVALRPAVNDAIELLRAAGVPSPRADAEHLAAHVLGVERSRLMMTPLIGPDQLTEYRALVDQRARRIPLQHLTGTVAMGEIELAVGPGVFVPRPETELLFAWALAQLEALPHDHTPIVVDLCTGSGALALAIAHARPDADVRAVELDPGALHWARRNADQCLGNGDTAITLYADDVTDPNLLAEFNGRVDLVVANPPYIPDGATLDPEVADHDPHLALFGGPDGLDVIRGMIPTITRLLRSGGATAIEHDDANGSDLAALLGKQGEFTDIVEHPDLAGKPRFVVATRT</sequence>
<dbReference type="PANTHER" id="PTHR18895:SF74">
    <property type="entry name" value="MTRF1L RELEASE FACTOR GLUTAMINE METHYLTRANSFERASE"/>
    <property type="match status" value="1"/>
</dbReference>
<keyword evidence="9" id="KW-1185">Reference proteome</keyword>